<dbReference type="RefSeq" id="XP_022083194.1">
    <property type="nucleotide sequence ID" value="XM_022227502.1"/>
</dbReference>
<dbReference type="InterPro" id="IPR035897">
    <property type="entry name" value="Toll_tir_struct_dom_sf"/>
</dbReference>
<organism evidence="3 4">
    <name type="scientific">Acanthaster planci</name>
    <name type="common">Crown-of-thorns starfish</name>
    <dbReference type="NCBI Taxonomy" id="133434"/>
    <lineage>
        <taxon>Eukaryota</taxon>
        <taxon>Metazoa</taxon>
        <taxon>Echinodermata</taxon>
        <taxon>Eleutherozoa</taxon>
        <taxon>Asterozoa</taxon>
        <taxon>Asteroidea</taxon>
        <taxon>Valvatacea</taxon>
        <taxon>Valvatida</taxon>
        <taxon>Acanthasteridae</taxon>
        <taxon>Acanthaster</taxon>
    </lineage>
</organism>
<dbReference type="Gene3D" id="3.40.50.10140">
    <property type="entry name" value="Toll/interleukin-1 receptor homology (TIR) domain"/>
    <property type="match status" value="1"/>
</dbReference>
<dbReference type="InterPro" id="IPR011989">
    <property type="entry name" value="ARM-like"/>
</dbReference>
<dbReference type="GO" id="GO:0007165">
    <property type="term" value="P:signal transduction"/>
    <property type="evidence" value="ECO:0007669"/>
    <property type="project" value="InterPro"/>
</dbReference>
<dbReference type="InterPro" id="IPR000157">
    <property type="entry name" value="TIR_dom"/>
</dbReference>
<evidence type="ECO:0000313" key="5">
    <source>
        <dbReference type="RefSeq" id="XP_022083195.1"/>
    </source>
</evidence>
<dbReference type="GeneID" id="110975222"/>
<evidence type="ECO:0000256" key="1">
    <source>
        <dbReference type="SAM" id="MobiDB-lite"/>
    </source>
</evidence>
<dbReference type="OMA" id="YKDSHNT"/>
<evidence type="ECO:0000313" key="3">
    <source>
        <dbReference type="Proteomes" id="UP000694845"/>
    </source>
</evidence>
<evidence type="ECO:0000313" key="4">
    <source>
        <dbReference type="RefSeq" id="XP_022083194.1"/>
    </source>
</evidence>
<feature type="compositionally biased region" description="Polar residues" evidence="1">
    <location>
        <begin position="44"/>
        <end position="55"/>
    </location>
</feature>
<dbReference type="Gene3D" id="1.25.10.10">
    <property type="entry name" value="Leucine-rich Repeat Variant"/>
    <property type="match status" value="1"/>
</dbReference>
<dbReference type="AlphaFoldDB" id="A0A8B7XQS8"/>
<sequence>MGSGTSAHKPSASTSPTGGNMNNNKDCGLDARSCEVVPDGTDAPYTNNENTLESQTTEDKNEDGESSKEQNVEEKKASIAETMAFLMTVQDFATEECHEKFTTLGKISMDRANRLELGRYIMELGFADLYVTIHSNLYSHDLFNLESPDESRKQAQANLKKMRVAYWNFTDCTAELCTALGQTGALEMTIKELTHPELSHDKLKKEAKRYVVQGALGVLLNSIRLGEGNRAIYRKAGAVEILHTLMSCTFLIVRVQCLLTLSYIINEEESEKITASDGSIDTLLTWIREALRTKNHKTKRFGFSVEELMIGLNNLALNDNNKVKIVQKGGLDPLAKMLTVAFSIQEQELAAGLAWKLAFIPSNRPVIQQHKPLIEALTSMRACESVTVREACTGALWETSEGQIDLPGHVLHTEHLANDKHIMISYQWDVQRRMIMLKDQLIKAGYRVWMDVDKMEGDILGTMAEAVENSAVVLVSLSQKYKDSHNTRTEATYAYKQNIPIIPLLVEEDYNADGWLGALVGTLLYFKFFEDGQVEQNLPHLVQEIGSRGKAGQGDAVVMRTNIQPVKAPVTQNKPPTAPAASVSTASATAAPPLPKAGPVAVTSWDSGQVQAWLRENQLAGEGGVGDKLAGFDGQLLAQMHRQCQQAPEFFHNALRHDLGLDYRTLLRLTCALEKLMT</sequence>
<dbReference type="Proteomes" id="UP000694845">
    <property type="component" value="Unplaced"/>
</dbReference>
<reference evidence="4 5" key="1">
    <citation type="submission" date="2025-04" db="UniProtKB">
        <authorList>
            <consortium name="RefSeq"/>
        </authorList>
    </citation>
    <scope>IDENTIFICATION</scope>
</reference>
<proteinExistence type="predicted"/>
<dbReference type="PANTHER" id="PTHR46270:SF5">
    <property type="entry name" value="ADP-RIBOSYL CYCLASE_CYCLIC ADP-RIBOSE HYDROLASE"/>
    <property type="match status" value="1"/>
</dbReference>
<feature type="compositionally biased region" description="Basic and acidic residues" evidence="1">
    <location>
        <begin position="57"/>
        <end position="75"/>
    </location>
</feature>
<dbReference type="InterPro" id="IPR016024">
    <property type="entry name" value="ARM-type_fold"/>
</dbReference>
<protein>
    <submittedName>
        <fullName evidence="4 5">Uncharacterized protein LOC110975222</fullName>
    </submittedName>
</protein>
<dbReference type="Pfam" id="PF13676">
    <property type="entry name" value="TIR_2"/>
    <property type="match status" value="1"/>
</dbReference>
<feature type="domain" description="TIR" evidence="2">
    <location>
        <begin position="422"/>
        <end position="538"/>
    </location>
</feature>
<dbReference type="PANTHER" id="PTHR46270">
    <property type="entry name" value="ARMADILLO-TYPE FOLD-RELATED"/>
    <property type="match status" value="1"/>
</dbReference>
<dbReference type="KEGG" id="aplc:110975222"/>
<name>A0A8B7XQS8_ACAPL</name>
<feature type="compositionally biased region" description="Polar residues" evidence="1">
    <location>
        <begin position="1"/>
        <end position="25"/>
    </location>
</feature>
<feature type="region of interest" description="Disordered" evidence="1">
    <location>
        <begin position="568"/>
        <end position="592"/>
    </location>
</feature>
<feature type="region of interest" description="Disordered" evidence="1">
    <location>
        <begin position="1"/>
        <end position="75"/>
    </location>
</feature>
<evidence type="ECO:0000259" key="2">
    <source>
        <dbReference type="Pfam" id="PF13676"/>
    </source>
</evidence>
<feature type="compositionally biased region" description="Low complexity" evidence="1">
    <location>
        <begin position="579"/>
        <end position="591"/>
    </location>
</feature>
<gene>
    <name evidence="4 5" type="primary">LOC110975222</name>
</gene>
<dbReference type="SUPFAM" id="SSF52200">
    <property type="entry name" value="Toll/Interleukin receptor TIR domain"/>
    <property type="match status" value="1"/>
</dbReference>
<dbReference type="RefSeq" id="XP_022083195.1">
    <property type="nucleotide sequence ID" value="XM_022227503.1"/>
</dbReference>
<dbReference type="OrthoDB" id="2148946at2759"/>
<accession>A0A8B7XQS8</accession>
<keyword evidence="3" id="KW-1185">Reference proteome</keyword>
<dbReference type="SUPFAM" id="SSF48371">
    <property type="entry name" value="ARM repeat"/>
    <property type="match status" value="1"/>
</dbReference>